<dbReference type="Gene3D" id="3.20.20.190">
    <property type="entry name" value="Phosphatidylinositol (PI) phosphodiesterase"/>
    <property type="match status" value="1"/>
</dbReference>
<proteinExistence type="predicted"/>
<name>A0ABP4ZG91_9MICO</name>
<gene>
    <name evidence="2" type="ORF">GCM10009751_10800</name>
</gene>
<dbReference type="PANTHER" id="PTHR43805:SF1">
    <property type="entry name" value="GP-PDE DOMAIN-CONTAINING PROTEIN"/>
    <property type="match status" value="1"/>
</dbReference>
<dbReference type="Proteomes" id="UP001501094">
    <property type="component" value="Unassembled WGS sequence"/>
</dbReference>
<protein>
    <submittedName>
        <fullName evidence="2">Glycerophosphodiester phosphodiesterase</fullName>
    </submittedName>
</protein>
<comment type="caution">
    <text evidence="2">The sequence shown here is derived from an EMBL/GenBank/DDBJ whole genome shotgun (WGS) entry which is preliminary data.</text>
</comment>
<accession>A0ABP4ZG91</accession>
<dbReference type="SUPFAM" id="SSF51695">
    <property type="entry name" value="PLC-like phosphodiesterases"/>
    <property type="match status" value="1"/>
</dbReference>
<evidence type="ECO:0000313" key="3">
    <source>
        <dbReference type="Proteomes" id="UP001501094"/>
    </source>
</evidence>
<dbReference type="RefSeq" id="WP_425561072.1">
    <property type="nucleotide sequence ID" value="NZ_BAAANL010000002.1"/>
</dbReference>
<evidence type="ECO:0000259" key="1">
    <source>
        <dbReference type="PROSITE" id="PS51704"/>
    </source>
</evidence>
<feature type="domain" description="GP-PDE" evidence="1">
    <location>
        <begin position="23"/>
        <end position="270"/>
    </location>
</feature>
<keyword evidence="3" id="KW-1185">Reference proteome</keyword>
<dbReference type="EMBL" id="BAAANL010000002">
    <property type="protein sequence ID" value="GAA1855707.1"/>
    <property type="molecule type" value="Genomic_DNA"/>
</dbReference>
<evidence type="ECO:0000313" key="2">
    <source>
        <dbReference type="EMBL" id="GAA1855707.1"/>
    </source>
</evidence>
<dbReference type="PROSITE" id="PS51704">
    <property type="entry name" value="GP_PDE"/>
    <property type="match status" value="1"/>
</dbReference>
<dbReference type="InterPro" id="IPR017946">
    <property type="entry name" value="PLC-like_Pdiesterase_TIM-brl"/>
</dbReference>
<sequence length="277" mass="28800">MTRLVPDDGGAGRGGYFDAPGGFAALAHRGFARPDGAGTGPENSMAAFAAAVGLGFGYVETDAHGTSDGVAVALHDESLDRTTDSSGRVADLPWSVVRQARIGGTEPVPKLEDLLGTWPRLRVNIDVKAASGVAPVAAAIERTAAHARVCVTSFSRARRRATLARLTRPVATSAGTSEVAGFLLGARTGLTAVARFALRDVGALQVPVTRALPVGGSLTVVDAATIRTAHAAGRQVHVWTVNETAEMHRLIDLGVDGIVTDRADLLKQVLTERGRWA</sequence>
<organism evidence="2 3">
    <name type="scientific">Myceligenerans crystallogenes</name>
    <dbReference type="NCBI Taxonomy" id="316335"/>
    <lineage>
        <taxon>Bacteria</taxon>
        <taxon>Bacillati</taxon>
        <taxon>Actinomycetota</taxon>
        <taxon>Actinomycetes</taxon>
        <taxon>Micrococcales</taxon>
        <taxon>Promicromonosporaceae</taxon>
        <taxon>Myceligenerans</taxon>
    </lineage>
</organism>
<reference evidence="3" key="1">
    <citation type="journal article" date="2019" name="Int. J. Syst. Evol. Microbiol.">
        <title>The Global Catalogue of Microorganisms (GCM) 10K type strain sequencing project: providing services to taxonomists for standard genome sequencing and annotation.</title>
        <authorList>
            <consortium name="The Broad Institute Genomics Platform"/>
            <consortium name="The Broad Institute Genome Sequencing Center for Infectious Disease"/>
            <person name="Wu L."/>
            <person name="Ma J."/>
        </authorList>
    </citation>
    <scope>NUCLEOTIDE SEQUENCE [LARGE SCALE GENOMIC DNA]</scope>
    <source>
        <strain evidence="3">JCM 14326</strain>
    </source>
</reference>
<dbReference type="InterPro" id="IPR030395">
    <property type="entry name" value="GP_PDE_dom"/>
</dbReference>
<dbReference type="PANTHER" id="PTHR43805">
    <property type="entry name" value="GLYCEROPHOSPHORYL DIESTER PHOSPHODIESTERASE"/>
    <property type="match status" value="1"/>
</dbReference>
<dbReference type="Pfam" id="PF03009">
    <property type="entry name" value="GDPD"/>
    <property type="match status" value="1"/>
</dbReference>